<proteinExistence type="predicted"/>
<accession>A0A9D1PSN9</accession>
<dbReference type="EMBL" id="DXIJ01000108">
    <property type="protein sequence ID" value="HIV86185.1"/>
    <property type="molecule type" value="Genomic_DNA"/>
</dbReference>
<reference evidence="1" key="1">
    <citation type="journal article" date="2021" name="PeerJ">
        <title>Extensive microbial diversity within the chicken gut microbiome revealed by metagenomics and culture.</title>
        <authorList>
            <person name="Gilroy R."/>
            <person name="Ravi A."/>
            <person name="Getino M."/>
            <person name="Pursley I."/>
            <person name="Horton D.L."/>
            <person name="Alikhan N.F."/>
            <person name="Baker D."/>
            <person name="Gharbi K."/>
            <person name="Hall N."/>
            <person name="Watson M."/>
            <person name="Adriaenssens E.M."/>
            <person name="Foster-Nyarko E."/>
            <person name="Jarju S."/>
            <person name="Secka A."/>
            <person name="Antonio M."/>
            <person name="Oren A."/>
            <person name="Chaudhuri R.R."/>
            <person name="La Ragione R."/>
            <person name="Hildebrand F."/>
            <person name="Pallen M.J."/>
        </authorList>
    </citation>
    <scope>NUCLEOTIDE SEQUENCE</scope>
    <source>
        <strain evidence="1">5790</strain>
    </source>
</reference>
<dbReference type="InterPro" id="IPR014202">
    <property type="entry name" value="Spore_II_R"/>
</dbReference>
<reference evidence="1" key="2">
    <citation type="submission" date="2021-04" db="EMBL/GenBank/DDBJ databases">
        <authorList>
            <person name="Gilroy R."/>
        </authorList>
    </citation>
    <scope>NUCLEOTIDE SEQUENCE</scope>
    <source>
        <strain evidence="1">5790</strain>
    </source>
</reference>
<dbReference type="Pfam" id="PF09551">
    <property type="entry name" value="Spore_II_R"/>
    <property type="match status" value="1"/>
</dbReference>
<evidence type="ECO:0000313" key="1">
    <source>
        <dbReference type="EMBL" id="HIV86185.1"/>
    </source>
</evidence>
<evidence type="ECO:0000313" key="2">
    <source>
        <dbReference type="Proteomes" id="UP000824162"/>
    </source>
</evidence>
<name>A0A9D1PSN9_9FIRM</name>
<gene>
    <name evidence="1" type="ORF">H9900_05175</name>
</gene>
<protein>
    <submittedName>
        <fullName evidence="1">Stage II sporulation protein R</fullName>
    </submittedName>
</protein>
<sequence>MPKINSMRLVGVICAAALVSSTYLSYVSAQTSHIRSSVLRMHVVANSSLEADRQLKLAVKDAVTDRCGFLFRDCGSAAEAAETAQNNIGFIKYVAEDTLRKLGSSFEVSCSIGSCSFPTKRYGEDNGILTLPAGDYTALNIMIGSAEGENWWCVMYPPLCFVDGVAELPEASEELLSGELSSSETELITEPDKPQVRIKFKLAELLGR</sequence>
<dbReference type="AlphaFoldDB" id="A0A9D1PSN9"/>
<organism evidence="1 2">
    <name type="scientific">Candidatus Monoglobus merdigallinarum</name>
    <dbReference type="NCBI Taxonomy" id="2838698"/>
    <lineage>
        <taxon>Bacteria</taxon>
        <taxon>Bacillati</taxon>
        <taxon>Bacillota</taxon>
        <taxon>Clostridia</taxon>
        <taxon>Monoglobales</taxon>
        <taxon>Monoglobaceae</taxon>
        <taxon>Monoglobus</taxon>
    </lineage>
</organism>
<comment type="caution">
    <text evidence="1">The sequence shown here is derived from an EMBL/GenBank/DDBJ whole genome shotgun (WGS) entry which is preliminary data.</text>
</comment>
<dbReference type="Proteomes" id="UP000824162">
    <property type="component" value="Unassembled WGS sequence"/>
</dbReference>